<evidence type="ECO:0000313" key="3">
    <source>
        <dbReference type="EMBL" id="KAA0013046.1"/>
    </source>
</evidence>
<dbReference type="Pfam" id="PF00582">
    <property type="entry name" value="Usp"/>
    <property type="match status" value="2"/>
</dbReference>
<proteinExistence type="inferred from homology"/>
<sequence length="298" mass="32157">MTTATLPTLLVAPVNDSPAARAGARHAALLAQLLRVPLQLVHVLPLRPAELSDVPANRTLEEDRDRSLRRTAARDAFVSARQVIAPTLAPPPEEIILEDAGFVRHPARAIIDHAHRQPGCLLVIGARHLSDVGKFMAGSVSDAVIHEARCPVTVVHPEVDHEAVQRIGRVLLPVDGSRHGERAARLAGELARCAGAPVEMLFCRPGEEPLNAPSEDESTAIFGQAHRQLGDIPAGIAERTLRGDPYYGRAIADYAGRQRDNPVIVMGRRGQGAWREKLLGSVSHRVIDLARCPVTVTV</sequence>
<protein>
    <submittedName>
        <fullName evidence="3">Universal stress protein</fullName>
    </submittedName>
</protein>
<comment type="caution">
    <text evidence="3">The sequence shown here is derived from an EMBL/GenBank/DDBJ whole genome shotgun (WGS) entry which is preliminary data.</text>
</comment>
<evidence type="ECO:0000313" key="4">
    <source>
        <dbReference type="Proteomes" id="UP000486760"/>
    </source>
</evidence>
<dbReference type="SUPFAM" id="SSF52402">
    <property type="entry name" value="Adenine nucleotide alpha hydrolases-like"/>
    <property type="match status" value="2"/>
</dbReference>
<accession>A0A7V7G0T5</accession>
<dbReference type="EMBL" id="VTPY01000003">
    <property type="protein sequence ID" value="KAA0013046.1"/>
    <property type="molecule type" value="Genomic_DNA"/>
</dbReference>
<evidence type="ECO:0000259" key="2">
    <source>
        <dbReference type="Pfam" id="PF00582"/>
    </source>
</evidence>
<dbReference type="PANTHER" id="PTHR46268">
    <property type="entry name" value="STRESS RESPONSE PROTEIN NHAX"/>
    <property type="match status" value="1"/>
</dbReference>
<dbReference type="Proteomes" id="UP000486760">
    <property type="component" value="Unassembled WGS sequence"/>
</dbReference>
<dbReference type="AlphaFoldDB" id="A0A7V7G0T5"/>
<comment type="similarity">
    <text evidence="1">Belongs to the universal stress protein A family.</text>
</comment>
<dbReference type="InterPro" id="IPR006015">
    <property type="entry name" value="Universal_stress_UspA"/>
</dbReference>
<feature type="domain" description="UspA" evidence="2">
    <location>
        <begin position="11"/>
        <end position="156"/>
    </location>
</feature>
<organism evidence="3 4">
    <name type="scientific">Billgrantia pellis</name>
    <dbReference type="NCBI Taxonomy" id="2606936"/>
    <lineage>
        <taxon>Bacteria</taxon>
        <taxon>Pseudomonadati</taxon>
        <taxon>Pseudomonadota</taxon>
        <taxon>Gammaproteobacteria</taxon>
        <taxon>Oceanospirillales</taxon>
        <taxon>Halomonadaceae</taxon>
        <taxon>Billgrantia</taxon>
    </lineage>
</organism>
<dbReference type="Gene3D" id="3.40.50.12370">
    <property type="match status" value="1"/>
</dbReference>
<gene>
    <name evidence="3" type="ORF">F0A17_09050</name>
</gene>
<dbReference type="PRINTS" id="PR01438">
    <property type="entry name" value="UNVRSLSTRESS"/>
</dbReference>
<dbReference type="InterPro" id="IPR006016">
    <property type="entry name" value="UspA"/>
</dbReference>
<reference evidence="3 4" key="1">
    <citation type="submission" date="2019-08" db="EMBL/GenBank/DDBJ databases">
        <title>Bioinformatics analysis of the strain L3 and L5.</title>
        <authorList>
            <person name="Li X."/>
        </authorList>
    </citation>
    <scope>NUCLEOTIDE SEQUENCE [LARGE SCALE GENOMIC DNA]</scope>
    <source>
        <strain evidence="3 4">L5</strain>
    </source>
</reference>
<evidence type="ECO:0000256" key="1">
    <source>
        <dbReference type="ARBA" id="ARBA00008791"/>
    </source>
</evidence>
<name>A0A7V7G0T5_9GAMM</name>
<dbReference type="PANTHER" id="PTHR46268:SF6">
    <property type="entry name" value="UNIVERSAL STRESS PROTEIN UP12"/>
    <property type="match status" value="1"/>
</dbReference>
<feature type="domain" description="UspA" evidence="2">
    <location>
        <begin position="168"/>
        <end position="296"/>
    </location>
</feature>
<dbReference type="CDD" id="cd00293">
    <property type="entry name" value="USP-like"/>
    <property type="match status" value="2"/>
</dbReference>
<keyword evidence="4" id="KW-1185">Reference proteome</keyword>
<dbReference type="RefSeq" id="WP_149327999.1">
    <property type="nucleotide sequence ID" value="NZ_VTPY01000003.1"/>
</dbReference>